<evidence type="ECO:0000256" key="2">
    <source>
        <dbReference type="SAM" id="Phobius"/>
    </source>
</evidence>
<organism evidence="3 4">
    <name type="scientific">Nannochloropsis salina CCMP1776</name>
    <dbReference type="NCBI Taxonomy" id="1027361"/>
    <lineage>
        <taxon>Eukaryota</taxon>
        <taxon>Sar</taxon>
        <taxon>Stramenopiles</taxon>
        <taxon>Ochrophyta</taxon>
        <taxon>Eustigmatophyceae</taxon>
        <taxon>Eustigmatales</taxon>
        <taxon>Monodopsidaceae</taxon>
        <taxon>Microchloropsis</taxon>
        <taxon>Microchloropsis salina</taxon>
    </lineage>
</organism>
<feature type="region of interest" description="Disordered" evidence="1">
    <location>
        <begin position="1"/>
        <end position="46"/>
    </location>
</feature>
<dbReference type="Proteomes" id="UP000355283">
    <property type="component" value="Unassembled WGS sequence"/>
</dbReference>
<dbReference type="AlphaFoldDB" id="A0A4D9DE31"/>
<proteinExistence type="predicted"/>
<keyword evidence="2" id="KW-1133">Transmembrane helix</keyword>
<protein>
    <submittedName>
        <fullName evidence="3">Uncharacterized protein</fullName>
    </submittedName>
</protein>
<sequence>MATVSPSRVDNGGSSNDSTPRSRDSQDGSVGRYYSESEGTDRRSRAVSSGIASIYIAGTSNGGSEGGGEVVFALARGVATVVTLSALALVMVLLIVAEAVLMLVAEKIGLAPVVILVLTIMFIAGRQMGVPFQSLARVLVFLWAF</sequence>
<feature type="transmembrane region" description="Helical" evidence="2">
    <location>
        <begin position="108"/>
        <end position="125"/>
    </location>
</feature>
<comment type="caution">
    <text evidence="3">The sequence shown here is derived from an EMBL/GenBank/DDBJ whole genome shotgun (WGS) entry which is preliminary data.</text>
</comment>
<feature type="transmembrane region" description="Helical" evidence="2">
    <location>
        <begin position="70"/>
        <end position="96"/>
    </location>
</feature>
<dbReference type="OrthoDB" id="10409176at2759"/>
<gene>
    <name evidence="3" type="ORF">NSK_001202</name>
</gene>
<evidence type="ECO:0000256" key="1">
    <source>
        <dbReference type="SAM" id="MobiDB-lite"/>
    </source>
</evidence>
<dbReference type="EMBL" id="SDOX01000005">
    <property type="protein sequence ID" value="TFJ87855.1"/>
    <property type="molecule type" value="Genomic_DNA"/>
</dbReference>
<feature type="compositionally biased region" description="Polar residues" evidence="1">
    <location>
        <begin position="1"/>
        <end position="19"/>
    </location>
</feature>
<evidence type="ECO:0000313" key="3">
    <source>
        <dbReference type="EMBL" id="TFJ87855.1"/>
    </source>
</evidence>
<accession>A0A4D9DE31</accession>
<evidence type="ECO:0000313" key="4">
    <source>
        <dbReference type="Proteomes" id="UP000355283"/>
    </source>
</evidence>
<reference evidence="3 4" key="1">
    <citation type="submission" date="2019-01" db="EMBL/GenBank/DDBJ databases">
        <title>Nuclear Genome Assembly of the Microalgal Biofuel strain Nannochloropsis salina CCMP1776.</title>
        <authorList>
            <person name="Hovde B."/>
        </authorList>
    </citation>
    <scope>NUCLEOTIDE SEQUENCE [LARGE SCALE GENOMIC DNA]</scope>
    <source>
        <strain evidence="3 4">CCMP1776</strain>
    </source>
</reference>
<keyword evidence="2" id="KW-0472">Membrane</keyword>
<keyword evidence="2" id="KW-0812">Transmembrane</keyword>
<keyword evidence="4" id="KW-1185">Reference proteome</keyword>
<name>A0A4D9DE31_9STRA</name>